<gene>
    <name evidence="1" type="ORF">CAMRE0001_2367</name>
</gene>
<dbReference type="EMBL" id="ACFU01000053">
    <property type="protein sequence ID" value="EEF12582.1"/>
    <property type="molecule type" value="Genomic_DNA"/>
</dbReference>
<reference evidence="1 2" key="1">
    <citation type="submission" date="2008-08" db="EMBL/GenBank/DDBJ databases">
        <authorList>
            <person name="Madupu R."/>
            <person name="Durkin A.S."/>
            <person name="Torralba M."/>
            <person name="Methe B."/>
            <person name="Sutton G.G."/>
            <person name="Strausberg R.L."/>
            <person name="Nelson K.E."/>
        </authorList>
    </citation>
    <scope>NUCLEOTIDE SEQUENCE [LARGE SCALE GENOMIC DNA]</scope>
    <source>
        <strain evidence="1 2">RM3267</strain>
    </source>
</reference>
<proteinExistence type="predicted"/>
<dbReference type="Proteomes" id="UP000003082">
    <property type="component" value="Unassembled WGS sequence"/>
</dbReference>
<protein>
    <submittedName>
        <fullName evidence="1">Uncharacterized protein</fullName>
    </submittedName>
</protein>
<dbReference type="AlphaFoldDB" id="B9D600"/>
<comment type="caution">
    <text evidence="1">The sequence shown here is derived from an EMBL/GenBank/DDBJ whole genome shotgun (WGS) entry which is preliminary data.</text>
</comment>
<organism evidence="1 2">
    <name type="scientific">Campylobacter rectus RM3267</name>
    <dbReference type="NCBI Taxonomy" id="553218"/>
    <lineage>
        <taxon>Bacteria</taxon>
        <taxon>Pseudomonadati</taxon>
        <taxon>Campylobacterota</taxon>
        <taxon>Epsilonproteobacteria</taxon>
        <taxon>Campylobacterales</taxon>
        <taxon>Campylobacteraceae</taxon>
        <taxon>Campylobacter</taxon>
    </lineage>
</organism>
<keyword evidence="2" id="KW-1185">Reference proteome</keyword>
<accession>B9D600</accession>
<evidence type="ECO:0000313" key="2">
    <source>
        <dbReference type="Proteomes" id="UP000003082"/>
    </source>
</evidence>
<evidence type="ECO:0000313" key="1">
    <source>
        <dbReference type="EMBL" id="EEF12582.1"/>
    </source>
</evidence>
<name>B9D600_CAMRE</name>
<sequence length="37" mass="4085">MTAVSILAFCTNTKKRAARVKNGGKFDAGNLTKMRRK</sequence>